<accession>A0ABS9V1R9</accession>
<evidence type="ECO:0000256" key="1">
    <source>
        <dbReference type="SAM" id="MobiDB-lite"/>
    </source>
</evidence>
<proteinExistence type="predicted"/>
<dbReference type="EMBL" id="JAKZGP010000030">
    <property type="protein sequence ID" value="MCH7410145.1"/>
    <property type="molecule type" value="Genomic_DNA"/>
</dbReference>
<evidence type="ECO:0000313" key="3">
    <source>
        <dbReference type="Proteomes" id="UP001165489"/>
    </source>
</evidence>
<dbReference type="RefSeq" id="WP_241348511.1">
    <property type="nucleotide sequence ID" value="NZ_JAKZGP010000030.1"/>
</dbReference>
<feature type="region of interest" description="Disordered" evidence="1">
    <location>
        <begin position="227"/>
        <end position="256"/>
    </location>
</feature>
<reference evidence="2" key="1">
    <citation type="submission" date="2022-03" db="EMBL/GenBank/DDBJ databases">
        <title>De novo assembled genomes of Belliella spp. (Cyclobacteriaceae) strains.</title>
        <authorList>
            <person name="Szabo A."/>
            <person name="Korponai K."/>
            <person name="Felfoldi T."/>
        </authorList>
    </citation>
    <scope>NUCLEOTIDE SEQUENCE</scope>
    <source>
        <strain evidence="2">DSM 111904</strain>
    </source>
</reference>
<comment type="caution">
    <text evidence="2">The sequence shown here is derived from an EMBL/GenBank/DDBJ whole genome shotgun (WGS) entry which is preliminary data.</text>
</comment>
<keyword evidence="3" id="KW-1185">Reference proteome</keyword>
<dbReference type="Proteomes" id="UP001165489">
    <property type="component" value="Unassembled WGS sequence"/>
</dbReference>
<sequence length="388" mass="45263">MNVKINSKYLENYAMEFSKKVSEKYFSSKKYMTGSEILSLTPSKQVNYFVIKALFETWQIELEKLKSSPYFDYRDNHVHQALQDFMNVLSRSIKIDRENFEPLLMEAVAFSIVLALDPITFYKSEFEKLEGNQVNQFLKENMKYFKWHDTLVSNLVDRAGMSQDTAAYKKVLLNNFEIQKHSLQKPEDLLDVLKEVLYLDFDILFERVNPKAESQEVIEKPEVVDEHELSHNETVGVKEEKEEDVTKEGIEEDNSKPEKIEGVAEDQPLVESAIDSQAFKSVDPSRAIDPLQTWARFESEQYSIMKGTIHELSESVGINQRFMFTKELFDGNPDLMKHALKSIDQCDSFMEAVQLINERYVGELSWDKNSEPVDEFLQLIFRKFDQRG</sequence>
<gene>
    <name evidence="2" type="ORF">MM239_12120</name>
</gene>
<organism evidence="2 3">
    <name type="scientific">Belliella filtrata</name>
    <dbReference type="NCBI Taxonomy" id="2923435"/>
    <lineage>
        <taxon>Bacteria</taxon>
        <taxon>Pseudomonadati</taxon>
        <taxon>Bacteroidota</taxon>
        <taxon>Cytophagia</taxon>
        <taxon>Cytophagales</taxon>
        <taxon>Cyclobacteriaceae</taxon>
        <taxon>Belliella</taxon>
    </lineage>
</organism>
<name>A0ABS9V1R9_9BACT</name>
<protein>
    <recommendedName>
        <fullName evidence="4">TerB-C domain-containing protein</fullName>
    </recommendedName>
</protein>
<evidence type="ECO:0008006" key="4">
    <source>
        <dbReference type="Google" id="ProtNLM"/>
    </source>
</evidence>
<evidence type="ECO:0000313" key="2">
    <source>
        <dbReference type="EMBL" id="MCH7410145.1"/>
    </source>
</evidence>